<name>A0AAW9CMK6_BURTH</name>
<organism evidence="2 3">
    <name type="scientific">Burkholderia thailandensis</name>
    <dbReference type="NCBI Taxonomy" id="57975"/>
    <lineage>
        <taxon>Bacteria</taxon>
        <taxon>Pseudomonadati</taxon>
        <taxon>Pseudomonadota</taxon>
        <taxon>Betaproteobacteria</taxon>
        <taxon>Burkholderiales</taxon>
        <taxon>Burkholderiaceae</taxon>
        <taxon>Burkholderia</taxon>
        <taxon>pseudomallei group</taxon>
    </lineage>
</organism>
<evidence type="ECO:0000313" key="2">
    <source>
        <dbReference type="EMBL" id="MDW9252098.1"/>
    </source>
</evidence>
<evidence type="ECO:0000313" key="3">
    <source>
        <dbReference type="Proteomes" id="UP001272137"/>
    </source>
</evidence>
<sequence length="54" mass="5974">MNRASHSASKKRFPFPSPIDVDQLSARIDRRQSSGERREAACPANLKRSGAFTA</sequence>
<dbReference type="AlphaFoldDB" id="A0AAW9CMK6"/>
<protein>
    <submittedName>
        <fullName evidence="2">Uncharacterized protein</fullName>
    </submittedName>
</protein>
<dbReference type="Proteomes" id="UP001272137">
    <property type="component" value="Unassembled WGS sequence"/>
</dbReference>
<feature type="compositionally biased region" description="Basic and acidic residues" evidence="1">
    <location>
        <begin position="27"/>
        <end position="40"/>
    </location>
</feature>
<reference evidence="2" key="1">
    <citation type="submission" date="2018-08" db="EMBL/GenBank/DDBJ databases">
        <title>Identification of Burkholderia cepacia strains that express a Burkholderia pseudomallei-like capsular polysaccharide.</title>
        <authorList>
            <person name="Burtnick M.N."/>
            <person name="Vongsouvath M."/>
            <person name="Newton P."/>
            <person name="Wuthiekanun V."/>
            <person name="Limmathurotsakul D."/>
            <person name="Brett P.J."/>
            <person name="Chantratita N."/>
            <person name="Dance D.A."/>
        </authorList>
    </citation>
    <scope>NUCLEOTIDE SEQUENCE</scope>
    <source>
        <strain evidence="2">SBXCC001</strain>
    </source>
</reference>
<evidence type="ECO:0000256" key="1">
    <source>
        <dbReference type="SAM" id="MobiDB-lite"/>
    </source>
</evidence>
<gene>
    <name evidence="2" type="ORF">C7S16_4675</name>
</gene>
<dbReference type="EMBL" id="QXCT01000001">
    <property type="protein sequence ID" value="MDW9252098.1"/>
    <property type="molecule type" value="Genomic_DNA"/>
</dbReference>
<comment type="caution">
    <text evidence="2">The sequence shown here is derived from an EMBL/GenBank/DDBJ whole genome shotgun (WGS) entry which is preliminary data.</text>
</comment>
<accession>A0AAW9CMK6</accession>
<feature type="region of interest" description="Disordered" evidence="1">
    <location>
        <begin position="1"/>
        <end position="54"/>
    </location>
</feature>
<proteinExistence type="predicted"/>